<sequence>MCAVNIKEKIKIDQTKPNYLVQLDLDQNIKAVAYSKSVLESKEKVFFIARESDNKYLYIIKDNMKGTTVDLSHFEGTFVDANKLVMKCELSTKNRKAIQKELSFTNPAVIGLTNSFGFGDRLGLSNPGHLRALINSKFKPILAQQSIRELMRTNRTPDEVMNAAVWAVVQEGYKEGFGADADHLKTTDDIDLMVKAGFTMFTFDPSEHVDNEADNYDEETLLEMLAALPWKLLEDSFPDAEQRYLSKPIKISESLIISPDEIELLRAYAKYGKAIAHIKNLYKYIQENYSNLEFEIEVSVDETESVTSPFEHFFFSNELIRLGVKFISLAPRFIGDFEKGIDYKGDLKAFEEEYKKHLAVTEYFGSYKISLHSGSDKFSVYHIIGKLKSGKTHVKTAGTSYLEALKTAAIKQPDLFREILDYSRNLYEHEKKTYHVSADIHKVQPSVKYSNEELLKLFQSDDARQVLHVTFGRVLTDKDDKGNYIFKNRILNCLRENEDTHYDLLIEHFRKHLEPFE</sequence>
<organism evidence="1">
    <name type="scientific">hydrocarbon metagenome</name>
    <dbReference type="NCBI Taxonomy" id="938273"/>
    <lineage>
        <taxon>unclassified sequences</taxon>
        <taxon>metagenomes</taxon>
        <taxon>ecological metagenomes</taxon>
    </lineage>
</organism>
<reference evidence="1" key="1">
    <citation type="journal article" date="2015" name="Proc. Natl. Acad. Sci. U.S.A.">
        <title>Networks of energetic and metabolic interactions define dynamics in microbial communities.</title>
        <authorList>
            <person name="Embree M."/>
            <person name="Liu J.K."/>
            <person name="Al-Bassam M.M."/>
            <person name="Zengler K."/>
        </authorList>
    </citation>
    <scope>NUCLEOTIDE SEQUENCE</scope>
</reference>
<evidence type="ECO:0000313" key="1">
    <source>
        <dbReference type="EMBL" id="KUG25765.1"/>
    </source>
</evidence>
<name>A0A0W8FXX2_9ZZZZ</name>
<dbReference type="EMBL" id="LNQE01000605">
    <property type="protein sequence ID" value="KUG25765.1"/>
    <property type="molecule type" value="Genomic_DNA"/>
</dbReference>
<dbReference type="AlphaFoldDB" id="A0A0W8FXX2"/>
<dbReference type="HAMAP" id="MF_02243">
    <property type="entry name" value="UxaE"/>
    <property type="match status" value="1"/>
</dbReference>
<dbReference type="InterPro" id="IPR032586">
    <property type="entry name" value="UxaE"/>
</dbReference>
<dbReference type="GO" id="GO:0016853">
    <property type="term" value="F:isomerase activity"/>
    <property type="evidence" value="ECO:0007669"/>
    <property type="project" value="InterPro"/>
</dbReference>
<proteinExistence type="inferred from homology"/>
<comment type="caution">
    <text evidence="1">The sequence shown here is derived from an EMBL/GenBank/DDBJ whole genome shotgun (WGS) entry which is preliminary data.</text>
</comment>
<gene>
    <name evidence="1" type="ORF">ASZ90_004405</name>
</gene>
<dbReference type="Pfam" id="PF16257">
    <property type="entry name" value="UxaE"/>
    <property type="match status" value="1"/>
</dbReference>
<accession>A0A0W8FXX2</accession>
<protein>
    <submittedName>
        <fullName evidence="1">Putative d-tagaturonate epimerase</fullName>
    </submittedName>
</protein>